<proteinExistence type="predicted"/>
<dbReference type="AlphaFoldDB" id="A0A9P8N2B1"/>
<reference evidence="1" key="1">
    <citation type="submission" date="2021-09" db="EMBL/GenBank/DDBJ databases">
        <title>A high-quality genome of the endoparasitic fungus Hirsutella rhossiliensis with a comparison of Hirsutella genomes reveals transposable elements contributing to genome size variation.</title>
        <authorList>
            <person name="Lin R."/>
            <person name="Jiao Y."/>
            <person name="Sun X."/>
            <person name="Ling J."/>
            <person name="Xie B."/>
            <person name="Cheng X."/>
        </authorList>
    </citation>
    <scope>NUCLEOTIDE SEQUENCE</scope>
    <source>
        <strain evidence="1">HR02</strain>
    </source>
</reference>
<accession>A0A9P8N2B1</accession>
<comment type="caution">
    <text evidence="1">The sequence shown here is derived from an EMBL/GenBank/DDBJ whole genome shotgun (WGS) entry which is preliminary data.</text>
</comment>
<dbReference type="OrthoDB" id="3700556at2759"/>
<sequence length="213" mass="24323">MLIIEDADYEDAVQQLRSAGFRDWAWSYGSIDPKLYKGRLREGIYRRIVREYSNLDRNSTRFLFPPDRQNMASPPEQEYTELSPEHQYPTKVVLLPSSFTHIRIKSAPDGALTRDGNILYPDSSLLLRSFVQTLVREPVAGTWTSSLCMWAISYVYGELILDDDVLDSCGDEEAKAWFNERIRRFSGGIDGVTCTKRLGRVGYDEALARRGPA</sequence>
<dbReference type="RefSeq" id="XP_044723140.1">
    <property type="nucleotide sequence ID" value="XM_044862114.1"/>
</dbReference>
<evidence type="ECO:0000313" key="2">
    <source>
        <dbReference type="Proteomes" id="UP000824596"/>
    </source>
</evidence>
<name>A0A9P8N2B1_9HYPO</name>
<keyword evidence="2" id="KW-1185">Reference proteome</keyword>
<dbReference type="EMBL" id="JAIZPD010000003">
    <property type="protein sequence ID" value="KAH0965627.1"/>
    <property type="molecule type" value="Genomic_DNA"/>
</dbReference>
<protein>
    <submittedName>
        <fullName evidence="1">Uncharacterized protein</fullName>
    </submittedName>
</protein>
<evidence type="ECO:0000313" key="1">
    <source>
        <dbReference type="EMBL" id="KAH0965627.1"/>
    </source>
</evidence>
<organism evidence="1 2">
    <name type="scientific">Hirsutella rhossiliensis</name>
    <dbReference type="NCBI Taxonomy" id="111463"/>
    <lineage>
        <taxon>Eukaryota</taxon>
        <taxon>Fungi</taxon>
        <taxon>Dikarya</taxon>
        <taxon>Ascomycota</taxon>
        <taxon>Pezizomycotina</taxon>
        <taxon>Sordariomycetes</taxon>
        <taxon>Hypocreomycetidae</taxon>
        <taxon>Hypocreales</taxon>
        <taxon>Ophiocordycipitaceae</taxon>
        <taxon>Hirsutella</taxon>
    </lineage>
</organism>
<dbReference type="Proteomes" id="UP000824596">
    <property type="component" value="Unassembled WGS sequence"/>
</dbReference>
<gene>
    <name evidence="1" type="ORF">HRG_03643</name>
</gene>
<dbReference type="GeneID" id="68352772"/>